<keyword evidence="1" id="KW-1185">Reference proteome</keyword>
<organism evidence="1 2">
    <name type="scientific">Romanomermis culicivorax</name>
    <name type="common">Nematode worm</name>
    <dbReference type="NCBI Taxonomy" id="13658"/>
    <lineage>
        <taxon>Eukaryota</taxon>
        <taxon>Metazoa</taxon>
        <taxon>Ecdysozoa</taxon>
        <taxon>Nematoda</taxon>
        <taxon>Enoplea</taxon>
        <taxon>Dorylaimia</taxon>
        <taxon>Mermithida</taxon>
        <taxon>Mermithoidea</taxon>
        <taxon>Mermithidae</taxon>
        <taxon>Romanomermis</taxon>
    </lineage>
</organism>
<name>A0A915II75_ROMCU</name>
<reference evidence="2" key="1">
    <citation type="submission" date="2022-11" db="UniProtKB">
        <authorList>
            <consortium name="WormBaseParasite"/>
        </authorList>
    </citation>
    <scope>IDENTIFICATION</scope>
</reference>
<evidence type="ECO:0000313" key="2">
    <source>
        <dbReference type="WBParaSite" id="nRc.2.0.1.t13548-RA"/>
    </source>
</evidence>
<accession>A0A915II75</accession>
<dbReference type="AlphaFoldDB" id="A0A915II75"/>
<dbReference type="WBParaSite" id="nRc.2.0.1.t13548-RA">
    <property type="protein sequence ID" value="nRc.2.0.1.t13548-RA"/>
    <property type="gene ID" value="nRc.2.0.1.g13548"/>
</dbReference>
<sequence length="61" mass="7056">MSLRRTEDAAGALFRVHCQAKLIVYAGRVRDASETRSAHYVLPKKTRLDAAWTRLRPEFLR</sequence>
<proteinExistence type="predicted"/>
<evidence type="ECO:0000313" key="1">
    <source>
        <dbReference type="Proteomes" id="UP000887565"/>
    </source>
</evidence>
<protein>
    <submittedName>
        <fullName evidence="2">Uncharacterized protein</fullName>
    </submittedName>
</protein>
<dbReference type="Proteomes" id="UP000887565">
    <property type="component" value="Unplaced"/>
</dbReference>